<feature type="region of interest" description="Disordered" evidence="1">
    <location>
        <begin position="116"/>
        <end position="171"/>
    </location>
</feature>
<dbReference type="RefSeq" id="WP_345101937.1">
    <property type="nucleotide sequence ID" value="NZ_BAABCV010000004.1"/>
</dbReference>
<dbReference type="Proteomes" id="UP001500841">
    <property type="component" value="Unassembled WGS sequence"/>
</dbReference>
<accession>A0ABP7WN07</accession>
<evidence type="ECO:0000256" key="1">
    <source>
        <dbReference type="SAM" id="MobiDB-lite"/>
    </source>
</evidence>
<sequence length="171" mass="19947">MKKILLTAVLVISCFAFKADAQLRISLGLNIGSQPDWGPVGYDHAEYYYMPDVDAYYDVPNHQYVYLEGRRWTRAEVLPARYHFDPYNNYKVVVNEPTPWVHAATYRTKYKGYKGRRGQTVIRDSREAKYRNHWNGHDNGNHNGWDKGRGHDDHGRGREDHGKGHDNHGHH</sequence>
<feature type="chain" id="PRO_5046727970" evidence="2">
    <location>
        <begin position="19"/>
        <end position="171"/>
    </location>
</feature>
<feature type="compositionally biased region" description="Basic and acidic residues" evidence="1">
    <location>
        <begin position="123"/>
        <end position="171"/>
    </location>
</feature>
<protein>
    <submittedName>
        <fullName evidence="3">Uncharacterized protein</fullName>
    </submittedName>
</protein>
<reference evidence="4" key="1">
    <citation type="journal article" date="2019" name="Int. J. Syst. Evol. Microbiol.">
        <title>The Global Catalogue of Microorganisms (GCM) 10K type strain sequencing project: providing services to taxonomists for standard genome sequencing and annotation.</title>
        <authorList>
            <consortium name="The Broad Institute Genomics Platform"/>
            <consortium name="The Broad Institute Genome Sequencing Center for Infectious Disease"/>
            <person name="Wu L."/>
            <person name="Ma J."/>
        </authorList>
    </citation>
    <scope>NUCLEOTIDE SEQUENCE [LARGE SCALE GENOMIC DNA]</scope>
    <source>
        <strain evidence="4">JCM 17085</strain>
    </source>
</reference>
<evidence type="ECO:0000313" key="3">
    <source>
        <dbReference type="EMBL" id="GAA4092032.1"/>
    </source>
</evidence>
<gene>
    <name evidence="3" type="ORF">GCM10022392_12630</name>
</gene>
<evidence type="ECO:0000313" key="4">
    <source>
        <dbReference type="Proteomes" id="UP001500841"/>
    </source>
</evidence>
<name>A0ABP7WN07_9SPHI</name>
<evidence type="ECO:0000256" key="2">
    <source>
        <dbReference type="SAM" id="SignalP"/>
    </source>
</evidence>
<dbReference type="EMBL" id="BAABCV010000004">
    <property type="protein sequence ID" value="GAA4092032.1"/>
    <property type="molecule type" value="Genomic_DNA"/>
</dbReference>
<comment type="caution">
    <text evidence="3">The sequence shown here is derived from an EMBL/GenBank/DDBJ whole genome shotgun (WGS) entry which is preliminary data.</text>
</comment>
<keyword evidence="2" id="KW-0732">Signal</keyword>
<keyword evidence="4" id="KW-1185">Reference proteome</keyword>
<organism evidence="3 4">
    <name type="scientific">Mucilaginibacter panaciglaebae</name>
    <dbReference type="NCBI Taxonomy" id="502331"/>
    <lineage>
        <taxon>Bacteria</taxon>
        <taxon>Pseudomonadati</taxon>
        <taxon>Bacteroidota</taxon>
        <taxon>Sphingobacteriia</taxon>
        <taxon>Sphingobacteriales</taxon>
        <taxon>Sphingobacteriaceae</taxon>
        <taxon>Mucilaginibacter</taxon>
    </lineage>
</organism>
<feature type="signal peptide" evidence="2">
    <location>
        <begin position="1"/>
        <end position="18"/>
    </location>
</feature>
<proteinExistence type="predicted"/>